<feature type="transmembrane region" description="Helical" evidence="1">
    <location>
        <begin position="227"/>
        <end position="244"/>
    </location>
</feature>
<feature type="transmembrane region" description="Helical" evidence="1">
    <location>
        <begin position="102"/>
        <end position="121"/>
    </location>
</feature>
<keyword evidence="1" id="KW-1133">Transmembrane helix</keyword>
<evidence type="ECO:0000313" key="2">
    <source>
        <dbReference type="EMBL" id="MBO0332915.1"/>
    </source>
</evidence>
<keyword evidence="1" id="KW-0812">Transmembrane</keyword>
<gene>
    <name evidence="2" type="ORF">J0X12_04775</name>
</gene>
<dbReference type="RefSeq" id="WP_207042790.1">
    <property type="nucleotide sequence ID" value="NZ_JAFLNC010000001.1"/>
</dbReference>
<evidence type="ECO:0000256" key="1">
    <source>
        <dbReference type="SAM" id="Phobius"/>
    </source>
</evidence>
<dbReference type="EMBL" id="JAFLNC010000001">
    <property type="protein sequence ID" value="MBO0332915.1"/>
    <property type="molecule type" value="Genomic_DNA"/>
</dbReference>
<name>A0ABS3F318_9PROT</name>
<feature type="transmembrane region" description="Helical" evidence="1">
    <location>
        <begin position="192"/>
        <end position="215"/>
    </location>
</feature>
<accession>A0ABS3F318</accession>
<feature type="transmembrane region" description="Helical" evidence="1">
    <location>
        <begin position="256"/>
        <end position="276"/>
    </location>
</feature>
<feature type="transmembrane region" description="Helical" evidence="1">
    <location>
        <begin position="394"/>
        <end position="413"/>
    </location>
</feature>
<comment type="caution">
    <text evidence="2">The sequence shown here is derived from an EMBL/GenBank/DDBJ whole genome shotgun (WGS) entry which is preliminary data.</text>
</comment>
<sequence>MTIERVLMFILLWLTCFVILPAQFTSGPNAFQPEGPDAFMRLERVNTLVQTGDWYEGRVARAAGEGGADIHWTRPMDLLILGTAAPLMPFMDISKAIETAGVALPILMSLILVMVCIWAVMPLMQPGNLFSIVLLLAVQPVIQNYFNVGRVDHHMVLAVLTAAVLGCMIRLTSDGRPLRLALIGGMLSGLGLWISLEYLIVFVPVTLGLGLCWLFWGENWRRANQDFAVGGLLLCITAIAIDVAPENWLVARFDRISIAQLFLVACPVLFWSVFAVFIGRTNKIGRRLTGTIVFGIICLGPIFFYFPDLLVGPVAEADPRIGPIWYDKVSEMLPLLDSPRMTILYCLLPFIGVVYGGFVLIGKGHTEHRQMWVRLLPVLICTGVLALFHMRSSLYLAVVGVIAAGQLLEYLLNRINAHYHGWKKGATGLLVRAAIILGPFFLAFLVGTVSNGLKSSEAVAAAKQKEPQCSIPEIAATLSDDAFIRGRGYLRFANNLDFGPELIYRTPHYFLAVPYHRNGESIFDAHALLTATDYSRSDEILRKYGIDYILICPNASSKSYFQESESPEVLYNRLLGGTLPDDLTEIDVPPPWRLFAVRNGGE</sequence>
<reference evidence="2 3" key="1">
    <citation type="submission" date="2021-03" db="EMBL/GenBank/DDBJ databases">
        <title>Sneathiella sp. CAU 1612 isolated from Kang Won-do.</title>
        <authorList>
            <person name="Kim W."/>
        </authorList>
    </citation>
    <scope>NUCLEOTIDE SEQUENCE [LARGE SCALE GENOMIC DNA]</scope>
    <source>
        <strain evidence="2 3">CAU 1612</strain>
    </source>
</reference>
<feature type="transmembrane region" description="Helical" evidence="1">
    <location>
        <begin position="288"/>
        <end position="306"/>
    </location>
</feature>
<protein>
    <recommendedName>
        <fullName evidence="4">Glycosyltransferase RgtA/B/C/D-like domain-containing protein</fullName>
    </recommendedName>
</protein>
<feature type="transmembrane region" description="Helical" evidence="1">
    <location>
        <begin position="371"/>
        <end position="388"/>
    </location>
</feature>
<evidence type="ECO:0000313" key="3">
    <source>
        <dbReference type="Proteomes" id="UP000664761"/>
    </source>
</evidence>
<keyword evidence="3" id="KW-1185">Reference proteome</keyword>
<proteinExistence type="predicted"/>
<feature type="transmembrane region" description="Helical" evidence="1">
    <location>
        <begin position="425"/>
        <end position="446"/>
    </location>
</feature>
<evidence type="ECO:0008006" key="4">
    <source>
        <dbReference type="Google" id="ProtNLM"/>
    </source>
</evidence>
<feature type="transmembrane region" description="Helical" evidence="1">
    <location>
        <begin position="342"/>
        <end position="362"/>
    </location>
</feature>
<organism evidence="2 3">
    <name type="scientific">Sneathiella sedimenti</name>
    <dbReference type="NCBI Taxonomy" id="2816034"/>
    <lineage>
        <taxon>Bacteria</taxon>
        <taxon>Pseudomonadati</taxon>
        <taxon>Pseudomonadota</taxon>
        <taxon>Alphaproteobacteria</taxon>
        <taxon>Sneathiellales</taxon>
        <taxon>Sneathiellaceae</taxon>
        <taxon>Sneathiella</taxon>
    </lineage>
</organism>
<dbReference type="Proteomes" id="UP000664761">
    <property type="component" value="Unassembled WGS sequence"/>
</dbReference>
<feature type="transmembrane region" description="Helical" evidence="1">
    <location>
        <begin position="127"/>
        <end position="148"/>
    </location>
</feature>
<keyword evidence="1" id="KW-0472">Membrane</keyword>
<feature type="transmembrane region" description="Helical" evidence="1">
    <location>
        <begin position="155"/>
        <end position="172"/>
    </location>
</feature>